<comment type="similarity">
    <text evidence="5">Belongs to the MrnC RNase family.</text>
</comment>
<gene>
    <name evidence="5" type="primary">mrnC</name>
    <name evidence="7" type="ORF">IV56_GL001845</name>
</gene>
<reference evidence="7 8" key="1">
    <citation type="journal article" date="2015" name="Genome Announc.">
        <title>Expanding the biotechnology potential of lactobacilli through comparative genomics of 213 strains and associated genera.</title>
        <authorList>
            <person name="Sun Z."/>
            <person name="Harris H.M."/>
            <person name="McCann A."/>
            <person name="Guo C."/>
            <person name="Argimon S."/>
            <person name="Zhang W."/>
            <person name="Yang X."/>
            <person name="Jeffery I.B."/>
            <person name="Cooney J.C."/>
            <person name="Kagawa T.F."/>
            <person name="Liu W."/>
            <person name="Song Y."/>
            <person name="Salvetti E."/>
            <person name="Wrobel A."/>
            <person name="Rasinkangas P."/>
            <person name="Parkhill J."/>
            <person name="Rea M.C."/>
            <person name="O'Sullivan O."/>
            <person name="Ritari J."/>
            <person name="Douillard F.P."/>
            <person name="Paul Ross R."/>
            <person name="Yang R."/>
            <person name="Briner A.E."/>
            <person name="Felis G.E."/>
            <person name="de Vos W.M."/>
            <person name="Barrangou R."/>
            <person name="Klaenhammer T.R."/>
            <person name="Caufield P.W."/>
            <person name="Cui Y."/>
            <person name="Zhang H."/>
            <person name="O'Toole P.W."/>
        </authorList>
    </citation>
    <scope>NUCLEOTIDE SEQUENCE [LARGE SCALE GENOMIC DNA]</scope>
    <source>
        <strain evidence="7 8">DSM 24301</strain>
    </source>
</reference>
<feature type="active site" evidence="5">
    <location>
        <position position="17"/>
    </location>
</feature>
<dbReference type="Gene3D" id="1.10.1520.10">
    <property type="entry name" value="Ribonuclease III domain"/>
    <property type="match status" value="1"/>
</dbReference>
<evidence type="ECO:0000256" key="5">
    <source>
        <dbReference type="HAMAP-Rule" id="MF_01468"/>
    </source>
</evidence>
<proteinExistence type="inferred from homology"/>
<sequence length="146" mass="16273">MISPNQLNGIALAYLGDAVYEVFIRQNLLNRGIVRPNQLQKAATAYVSAKAQAALIKGMQEAELLTQDEIDVFQRGRNAKSYTHAKNTDVVTYRFSTGFEALFGYLQLTQQTERIAQLAQWCIDYVEEGGTGHGQTRPQQSSSTQK</sequence>
<keyword evidence="2 5" id="KW-0540">Nuclease</keyword>
<keyword evidence="4 5" id="KW-0378">Hydrolase</keyword>
<keyword evidence="8" id="KW-1185">Reference proteome</keyword>
<evidence type="ECO:0000256" key="1">
    <source>
        <dbReference type="ARBA" id="ARBA00022552"/>
    </source>
</evidence>
<dbReference type="InterPro" id="IPR036389">
    <property type="entry name" value="RNase_III_sf"/>
</dbReference>
<feature type="domain" description="RNase III" evidence="6">
    <location>
        <begin position="11"/>
        <end position="110"/>
    </location>
</feature>
<dbReference type="RefSeq" id="WP_054777473.1">
    <property type="nucleotide sequence ID" value="NZ_BBBX01000014.1"/>
</dbReference>
<evidence type="ECO:0000313" key="7">
    <source>
        <dbReference type="EMBL" id="KRO18049.1"/>
    </source>
</evidence>
<dbReference type="PANTHER" id="PTHR34276:SF1">
    <property type="entry name" value="MINI-RIBONUCLEASE 3"/>
    <property type="match status" value="1"/>
</dbReference>
<keyword evidence="3 5" id="KW-0255">Endonuclease</keyword>
<keyword evidence="1 5" id="KW-0698">rRNA processing</keyword>
<dbReference type="GO" id="GO:0004525">
    <property type="term" value="F:ribonuclease III activity"/>
    <property type="evidence" value="ECO:0007669"/>
    <property type="project" value="InterPro"/>
</dbReference>
<dbReference type="SUPFAM" id="SSF69065">
    <property type="entry name" value="RNase III domain-like"/>
    <property type="match status" value="1"/>
</dbReference>
<dbReference type="InterPro" id="IPR000999">
    <property type="entry name" value="RNase_III_dom"/>
</dbReference>
<keyword evidence="5" id="KW-0699">rRNA-binding</keyword>
<evidence type="ECO:0000256" key="3">
    <source>
        <dbReference type="ARBA" id="ARBA00022759"/>
    </source>
</evidence>
<dbReference type="InterPro" id="IPR008226">
    <property type="entry name" value="Mini3_fam"/>
</dbReference>
<dbReference type="PATRIC" id="fig|1293598.4.peg.1921"/>
<organism evidence="7 8">
    <name type="scientific">Lacticaseibacillus saniviri JCM 17471 = DSM 24301</name>
    <dbReference type="NCBI Taxonomy" id="1293598"/>
    <lineage>
        <taxon>Bacteria</taxon>
        <taxon>Bacillati</taxon>
        <taxon>Bacillota</taxon>
        <taxon>Bacilli</taxon>
        <taxon>Lactobacillales</taxon>
        <taxon>Lactobacillaceae</taxon>
        <taxon>Lacticaseibacillus</taxon>
    </lineage>
</organism>
<dbReference type="PANTHER" id="PTHR34276">
    <property type="entry name" value="MINI-RIBONUCLEASE 3"/>
    <property type="match status" value="1"/>
</dbReference>
<accession>A0A0R2MX07</accession>
<dbReference type="Proteomes" id="UP000050969">
    <property type="component" value="Unassembled WGS sequence"/>
</dbReference>
<keyword evidence="5" id="KW-0694">RNA-binding</keyword>
<dbReference type="GO" id="GO:0006364">
    <property type="term" value="P:rRNA processing"/>
    <property type="evidence" value="ECO:0007669"/>
    <property type="project" value="UniProtKB-UniRule"/>
</dbReference>
<dbReference type="STRING" id="1293598.IV56_GL001845"/>
<dbReference type="EC" id="3.1.26.-" evidence="5"/>
<dbReference type="EMBL" id="JQCE01000006">
    <property type="protein sequence ID" value="KRO18049.1"/>
    <property type="molecule type" value="Genomic_DNA"/>
</dbReference>
<dbReference type="PIRSF" id="PIRSF005520">
    <property type="entry name" value="UCP005520"/>
    <property type="match status" value="1"/>
</dbReference>
<evidence type="ECO:0000313" key="8">
    <source>
        <dbReference type="Proteomes" id="UP000050969"/>
    </source>
</evidence>
<dbReference type="Pfam" id="PF00636">
    <property type="entry name" value="Ribonuclease_3"/>
    <property type="match status" value="1"/>
</dbReference>
<keyword evidence="5" id="KW-0963">Cytoplasm</keyword>
<protein>
    <recommendedName>
        <fullName evidence="5">Mini-ribonuclease 3</fullName>
        <shortName evidence="5">Mini-3</shortName>
        <shortName evidence="5">Mini-RNase 3</shortName>
        <ecNumber evidence="5">3.1.26.-</ecNumber>
    </recommendedName>
    <alternativeName>
        <fullName evidence="5">Mini-RNase III</fullName>
        <shortName evidence="5">Mini-III</shortName>
    </alternativeName>
</protein>
<comment type="function">
    <text evidence="5">Involved in correct processing of both the 5' and 3' ends of 23S rRNA precursor. Processes 30S rRNA precursor transcript even in absence of ribonuclease 3 (Rnc); Rnc processes 30S rRNA into smaller rRNA precursors.</text>
</comment>
<comment type="caution">
    <text evidence="7">The sequence shown here is derived from an EMBL/GenBank/DDBJ whole genome shotgun (WGS) entry which is preliminary data.</text>
</comment>
<evidence type="ECO:0000256" key="2">
    <source>
        <dbReference type="ARBA" id="ARBA00022722"/>
    </source>
</evidence>
<name>A0A0R2MX07_9LACO</name>
<comment type="cofactor">
    <cofactor evidence="5">
        <name>Mg(2+)</name>
        <dbReference type="ChEBI" id="CHEBI:18420"/>
    </cofactor>
</comment>
<evidence type="ECO:0000256" key="4">
    <source>
        <dbReference type="ARBA" id="ARBA00022801"/>
    </source>
</evidence>
<dbReference type="HAMAP" id="MF_01468">
    <property type="entry name" value="RNase_Mini_III"/>
    <property type="match status" value="1"/>
</dbReference>
<keyword evidence="5" id="KW-0690">Ribosome biogenesis</keyword>
<dbReference type="GO" id="GO:0019843">
    <property type="term" value="F:rRNA binding"/>
    <property type="evidence" value="ECO:0007669"/>
    <property type="project" value="UniProtKB-UniRule"/>
</dbReference>
<comment type="subunit">
    <text evidence="5">Homodimer.</text>
</comment>
<dbReference type="AlphaFoldDB" id="A0A0R2MX07"/>
<evidence type="ECO:0000259" key="6">
    <source>
        <dbReference type="Pfam" id="PF00636"/>
    </source>
</evidence>
<comment type="subcellular location">
    <subcellularLocation>
        <location evidence="5">Cytoplasm</location>
    </subcellularLocation>
</comment>
<dbReference type="GO" id="GO:0005737">
    <property type="term" value="C:cytoplasm"/>
    <property type="evidence" value="ECO:0007669"/>
    <property type="project" value="UniProtKB-SubCell"/>
</dbReference>
<dbReference type="OrthoDB" id="46571at2"/>
<keyword evidence="5" id="KW-0460">Magnesium</keyword>